<evidence type="ECO:0008006" key="4">
    <source>
        <dbReference type="Google" id="ProtNLM"/>
    </source>
</evidence>
<organism evidence="2 3">
    <name type="scientific">Candidatus Wolfebacteria bacterium RIFOXYB1_FULL_54_12</name>
    <dbReference type="NCBI Taxonomy" id="1802559"/>
    <lineage>
        <taxon>Bacteria</taxon>
        <taxon>Candidatus Wolfeibacteriota</taxon>
    </lineage>
</organism>
<feature type="transmembrane region" description="Helical" evidence="1">
    <location>
        <begin position="60"/>
        <end position="80"/>
    </location>
</feature>
<accession>A0A1F8DXE9</accession>
<comment type="caution">
    <text evidence="2">The sequence shown here is derived from an EMBL/GenBank/DDBJ whole genome shotgun (WGS) entry which is preliminary data.</text>
</comment>
<keyword evidence="1" id="KW-0472">Membrane</keyword>
<dbReference type="EMBL" id="MGIT01000001">
    <property type="protein sequence ID" value="OGM93221.1"/>
    <property type="molecule type" value="Genomic_DNA"/>
</dbReference>
<keyword evidence="1" id="KW-1133">Transmembrane helix</keyword>
<dbReference type="STRING" id="1802559.A2372_02340"/>
<evidence type="ECO:0000256" key="1">
    <source>
        <dbReference type="SAM" id="Phobius"/>
    </source>
</evidence>
<protein>
    <recommendedName>
        <fullName evidence="4">DUF1648 domain-containing protein</fullName>
    </recommendedName>
</protein>
<reference evidence="2 3" key="1">
    <citation type="journal article" date="2016" name="Nat. Commun.">
        <title>Thousands of microbial genomes shed light on interconnected biogeochemical processes in an aquifer system.</title>
        <authorList>
            <person name="Anantharaman K."/>
            <person name="Brown C.T."/>
            <person name="Hug L.A."/>
            <person name="Sharon I."/>
            <person name="Castelle C.J."/>
            <person name="Probst A.J."/>
            <person name="Thomas B.C."/>
            <person name="Singh A."/>
            <person name="Wilkins M.J."/>
            <person name="Karaoz U."/>
            <person name="Brodie E.L."/>
            <person name="Williams K.H."/>
            <person name="Hubbard S.S."/>
            <person name="Banfield J.F."/>
        </authorList>
    </citation>
    <scope>NUCLEOTIDE SEQUENCE [LARGE SCALE GENOMIC DNA]</scope>
</reference>
<name>A0A1F8DXE9_9BACT</name>
<dbReference type="AlphaFoldDB" id="A0A1F8DXE9"/>
<dbReference type="Proteomes" id="UP000176422">
    <property type="component" value="Unassembled WGS sequence"/>
</dbReference>
<keyword evidence="1" id="KW-0812">Transmembrane</keyword>
<sequence length="114" mass="12864">MLLPNIIKDTYLRVVLAVSFALHLIITALMSVKFVSRREAIVLHFDAYRGIDFVGGRTDLFGMLFSGFIILALNFLLADFLYSRDRFFAYVLSFASLLLIMLLAVAMVVVHSVN</sequence>
<gene>
    <name evidence="2" type="ORF">A2372_02340</name>
</gene>
<feature type="transmembrane region" description="Helical" evidence="1">
    <location>
        <begin position="12"/>
        <end position="32"/>
    </location>
</feature>
<evidence type="ECO:0000313" key="2">
    <source>
        <dbReference type="EMBL" id="OGM93221.1"/>
    </source>
</evidence>
<evidence type="ECO:0000313" key="3">
    <source>
        <dbReference type="Proteomes" id="UP000176422"/>
    </source>
</evidence>
<proteinExistence type="predicted"/>
<feature type="transmembrane region" description="Helical" evidence="1">
    <location>
        <begin position="87"/>
        <end position="110"/>
    </location>
</feature>